<evidence type="ECO:0000256" key="3">
    <source>
        <dbReference type="ARBA" id="ARBA00022505"/>
    </source>
</evidence>
<evidence type="ECO:0000256" key="9">
    <source>
        <dbReference type="PROSITE-ProRule" id="PRU01213"/>
    </source>
</evidence>
<dbReference type="InterPro" id="IPR005116">
    <property type="entry name" value="Transp-assoc_OB_typ1"/>
</dbReference>
<evidence type="ECO:0000259" key="10">
    <source>
        <dbReference type="PROSITE" id="PS50893"/>
    </source>
</evidence>
<evidence type="ECO:0000259" key="11">
    <source>
        <dbReference type="PROSITE" id="PS51866"/>
    </source>
</evidence>
<dbReference type="Gene3D" id="3.40.50.300">
    <property type="entry name" value="P-loop containing nucleotide triphosphate hydrolases"/>
    <property type="match status" value="1"/>
</dbReference>
<keyword evidence="6 12" id="KW-0067">ATP-binding</keyword>
<name>A0A7W8DFI7_9GAMM</name>
<evidence type="ECO:0000256" key="1">
    <source>
        <dbReference type="ARBA" id="ARBA00022448"/>
    </source>
</evidence>
<dbReference type="AlphaFoldDB" id="A0A7W8DFI7"/>
<dbReference type="InterPro" id="IPR027417">
    <property type="entry name" value="P-loop_NTPase"/>
</dbReference>
<dbReference type="Proteomes" id="UP000519004">
    <property type="component" value="Unassembled WGS sequence"/>
</dbReference>
<keyword evidence="7" id="KW-1278">Translocase</keyword>
<evidence type="ECO:0000256" key="8">
    <source>
        <dbReference type="ARBA" id="ARBA00023136"/>
    </source>
</evidence>
<dbReference type="SMART" id="SM00382">
    <property type="entry name" value="AAA"/>
    <property type="match status" value="1"/>
</dbReference>
<organism evidence="12 13">
    <name type="scientific">Rehaibacterium terrae</name>
    <dbReference type="NCBI Taxonomy" id="1341696"/>
    <lineage>
        <taxon>Bacteria</taxon>
        <taxon>Pseudomonadati</taxon>
        <taxon>Pseudomonadota</taxon>
        <taxon>Gammaproteobacteria</taxon>
        <taxon>Lysobacterales</taxon>
        <taxon>Lysobacteraceae</taxon>
        <taxon>Rehaibacterium</taxon>
    </lineage>
</organism>
<dbReference type="Pfam" id="PF00005">
    <property type="entry name" value="ABC_tran"/>
    <property type="match status" value="1"/>
</dbReference>
<dbReference type="GO" id="GO:0016020">
    <property type="term" value="C:membrane"/>
    <property type="evidence" value="ECO:0007669"/>
    <property type="project" value="InterPro"/>
</dbReference>
<evidence type="ECO:0000256" key="7">
    <source>
        <dbReference type="ARBA" id="ARBA00022967"/>
    </source>
</evidence>
<dbReference type="PROSITE" id="PS00211">
    <property type="entry name" value="ABC_TRANSPORTER_1"/>
    <property type="match status" value="1"/>
</dbReference>
<dbReference type="InterPro" id="IPR004606">
    <property type="entry name" value="Mop_domain"/>
</dbReference>
<dbReference type="PROSITE" id="PS51866">
    <property type="entry name" value="MOP"/>
    <property type="match status" value="1"/>
</dbReference>
<dbReference type="InterPro" id="IPR011868">
    <property type="entry name" value="ModC_ABC_ATP-bd"/>
</dbReference>
<reference evidence="12 13" key="1">
    <citation type="submission" date="2020-08" db="EMBL/GenBank/DDBJ databases">
        <title>Genomic Encyclopedia of Type Strains, Phase IV (KMG-IV): sequencing the most valuable type-strain genomes for metagenomic binning, comparative biology and taxonomic classification.</title>
        <authorList>
            <person name="Goeker M."/>
        </authorList>
    </citation>
    <scope>NUCLEOTIDE SEQUENCE [LARGE SCALE GENOMIC DNA]</scope>
    <source>
        <strain evidence="12 13">DSM 25897</strain>
    </source>
</reference>
<dbReference type="SUPFAM" id="SSF52540">
    <property type="entry name" value="P-loop containing nucleoside triphosphate hydrolases"/>
    <property type="match status" value="1"/>
</dbReference>
<protein>
    <submittedName>
        <fullName evidence="12">Molybdate transport system ATP-binding protein</fullName>
    </submittedName>
</protein>
<dbReference type="Pfam" id="PF03459">
    <property type="entry name" value="TOBE"/>
    <property type="match status" value="1"/>
</dbReference>
<dbReference type="GO" id="GO:0016887">
    <property type="term" value="F:ATP hydrolysis activity"/>
    <property type="evidence" value="ECO:0007669"/>
    <property type="project" value="InterPro"/>
</dbReference>
<evidence type="ECO:0000313" key="12">
    <source>
        <dbReference type="EMBL" id="MBB5016425.1"/>
    </source>
</evidence>
<gene>
    <name evidence="12" type="ORF">HNQ58_002340</name>
</gene>
<sequence length="352" mass="37388">MSLSARIGHRVGAFTLAVDFDLPGSGVTALFGPSGCGKTLTLRCLAGLERPRRARIEWNGELWQDDAFHLPPHRRRVGLVPQEPTLFAHLDVRGNLAYALSRCASPALGLDEAARLVGIADLLDRRTDALSGGQRQRVAIARALLSHPRLLLLDEPLSALDDPARRGIALDLRRLARDLGLPMILVSHSATEVERLADRVVLMRDGRNDAPRSLAEAVADPDSPLHAGAGPASVLDGVPAGIEDGLLAVALGADRLWLPWHGAAPPASLRLRIMARDVALGLAPARDLSVLNILPVTIESMHDGADATVLVACRSGSGARLFASITRRAATMLGLAPGMRVHAHLKAVALLD</sequence>
<dbReference type="InterPro" id="IPR003439">
    <property type="entry name" value="ABC_transporter-like_ATP-bd"/>
</dbReference>
<keyword evidence="4" id="KW-0997">Cell inner membrane</keyword>
<dbReference type="PROSITE" id="PS50893">
    <property type="entry name" value="ABC_TRANSPORTER_2"/>
    <property type="match status" value="1"/>
</dbReference>
<comment type="caution">
    <text evidence="12">The sequence shown here is derived from an EMBL/GenBank/DDBJ whole genome shotgun (WGS) entry which is preliminary data.</text>
</comment>
<dbReference type="NCBIfam" id="TIGR02142">
    <property type="entry name" value="modC_ABC"/>
    <property type="match status" value="1"/>
</dbReference>
<dbReference type="GO" id="GO:0005524">
    <property type="term" value="F:ATP binding"/>
    <property type="evidence" value="ECO:0007669"/>
    <property type="project" value="UniProtKB-KW"/>
</dbReference>
<dbReference type="SUPFAM" id="SSF50331">
    <property type="entry name" value="MOP-like"/>
    <property type="match status" value="1"/>
</dbReference>
<accession>A0A7W8DFI7</accession>
<proteinExistence type="predicted"/>
<feature type="domain" description="ABC transporter" evidence="10">
    <location>
        <begin position="1"/>
        <end position="230"/>
    </location>
</feature>
<dbReference type="Gene3D" id="2.40.50.100">
    <property type="match status" value="1"/>
</dbReference>
<dbReference type="InterPro" id="IPR008995">
    <property type="entry name" value="Mo/tungstate-bd_C_term_dom"/>
</dbReference>
<dbReference type="PANTHER" id="PTHR43514:SF4">
    <property type="entry name" value="ABC TRANSPORTER I FAMILY MEMBER 10"/>
    <property type="match status" value="1"/>
</dbReference>
<evidence type="ECO:0000256" key="6">
    <source>
        <dbReference type="ARBA" id="ARBA00022840"/>
    </source>
</evidence>
<evidence type="ECO:0000256" key="2">
    <source>
        <dbReference type="ARBA" id="ARBA00022475"/>
    </source>
</evidence>
<keyword evidence="3 9" id="KW-0500">Molybdenum</keyword>
<keyword evidence="2" id="KW-1003">Cell membrane</keyword>
<dbReference type="EMBL" id="JACHHX010000019">
    <property type="protein sequence ID" value="MBB5016425.1"/>
    <property type="molecule type" value="Genomic_DNA"/>
</dbReference>
<evidence type="ECO:0000256" key="4">
    <source>
        <dbReference type="ARBA" id="ARBA00022519"/>
    </source>
</evidence>
<keyword evidence="13" id="KW-1185">Reference proteome</keyword>
<dbReference type="RefSeq" id="WP_183949089.1">
    <property type="nucleotide sequence ID" value="NZ_JACHHX010000019.1"/>
</dbReference>
<dbReference type="InterPro" id="IPR003593">
    <property type="entry name" value="AAA+_ATPase"/>
</dbReference>
<keyword evidence="1" id="KW-0813">Transport</keyword>
<evidence type="ECO:0000256" key="5">
    <source>
        <dbReference type="ARBA" id="ARBA00022741"/>
    </source>
</evidence>
<dbReference type="InterPro" id="IPR050334">
    <property type="entry name" value="Molybdenum_import_ModC"/>
</dbReference>
<evidence type="ECO:0000313" key="13">
    <source>
        <dbReference type="Proteomes" id="UP000519004"/>
    </source>
</evidence>
<dbReference type="InterPro" id="IPR017871">
    <property type="entry name" value="ABC_transporter-like_CS"/>
</dbReference>
<dbReference type="GO" id="GO:0015098">
    <property type="term" value="F:molybdate ion transmembrane transporter activity"/>
    <property type="evidence" value="ECO:0007669"/>
    <property type="project" value="InterPro"/>
</dbReference>
<dbReference type="PANTHER" id="PTHR43514">
    <property type="entry name" value="ABC TRANSPORTER I FAMILY MEMBER 10"/>
    <property type="match status" value="1"/>
</dbReference>
<feature type="domain" description="Mop" evidence="11">
    <location>
        <begin position="287"/>
        <end position="352"/>
    </location>
</feature>
<dbReference type="GO" id="GO:0140359">
    <property type="term" value="F:ABC-type transporter activity"/>
    <property type="evidence" value="ECO:0007669"/>
    <property type="project" value="InterPro"/>
</dbReference>
<keyword evidence="8" id="KW-0472">Membrane</keyword>
<keyword evidence="5" id="KW-0547">Nucleotide-binding</keyword>